<accession>A0ACA9MNP5</accession>
<keyword evidence="2" id="KW-1185">Reference proteome</keyword>
<comment type="caution">
    <text evidence="1">The sequence shown here is derived from an EMBL/GenBank/DDBJ whole genome shotgun (WGS) entry which is preliminary data.</text>
</comment>
<evidence type="ECO:0000313" key="2">
    <source>
        <dbReference type="Proteomes" id="UP000789366"/>
    </source>
</evidence>
<organism evidence="1 2">
    <name type="scientific">Cetraspora pellucida</name>
    <dbReference type="NCBI Taxonomy" id="1433469"/>
    <lineage>
        <taxon>Eukaryota</taxon>
        <taxon>Fungi</taxon>
        <taxon>Fungi incertae sedis</taxon>
        <taxon>Mucoromycota</taxon>
        <taxon>Glomeromycotina</taxon>
        <taxon>Glomeromycetes</taxon>
        <taxon>Diversisporales</taxon>
        <taxon>Gigasporaceae</taxon>
        <taxon>Cetraspora</taxon>
    </lineage>
</organism>
<sequence>MNENKYLSFNYDTTKGVIIGLAASLVLNYLNSERISMIVENITNYLKNKEFIKETNEQHEKK</sequence>
<dbReference type="Proteomes" id="UP000789366">
    <property type="component" value="Unassembled WGS sequence"/>
</dbReference>
<protein>
    <submittedName>
        <fullName evidence="1">2082_t:CDS:1</fullName>
    </submittedName>
</protein>
<dbReference type="EMBL" id="CAJVPW010009208">
    <property type="protein sequence ID" value="CAG8602456.1"/>
    <property type="molecule type" value="Genomic_DNA"/>
</dbReference>
<reference evidence="1" key="1">
    <citation type="submission" date="2021-06" db="EMBL/GenBank/DDBJ databases">
        <authorList>
            <person name="Kallberg Y."/>
            <person name="Tangrot J."/>
            <person name="Rosling A."/>
        </authorList>
    </citation>
    <scope>NUCLEOTIDE SEQUENCE</scope>
    <source>
        <strain evidence="1">28 12/20/2015</strain>
    </source>
</reference>
<gene>
    <name evidence="1" type="ORF">SPELUC_LOCUS7179</name>
</gene>
<proteinExistence type="predicted"/>
<name>A0ACA9MNP5_9GLOM</name>
<feature type="non-terminal residue" evidence="1">
    <location>
        <position position="62"/>
    </location>
</feature>
<evidence type="ECO:0000313" key="1">
    <source>
        <dbReference type="EMBL" id="CAG8602456.1"/>
    </source>
</evidence>